<evidence type="ECO:0000313" key="2">
    <source>
        <dbReference type="EMBL" id="AEA27709.1"/>
    </source>
</evidence>
<reference evidence="2 3" key="1">
    <citation type="journal article" date="2011" name="J. Bacteriol.">
        <title>Genome sequence of the 1,4-dioxane-degrading Pseudonocardia dioxanivorans strain CB1190.</title>
        <authorList>
            <person name="Sales C.M."/>
            <person name="Mahendra S."/>
            <person name="Grostern A."/>
            <person name="Parales R.E."/>
            <person name="Goodwin L.A."/>
            <person name="Woyke T."/>
            <person name="Nolan M."/>
            <person name="Lapidus A."/>
            <person name="Chertkov O."/>
            <person name="Ovchinnikova G."/>
            <person name="Sczyrba A."/>
            <person name="Alvarez-Cohen L."/>
        </authorList>
    </citation>
    <scope>NUCLEOTIDE SEQUENCE [LARGE SCALE GENOMIC DNA]</scope>
    <source>
        <strain evidence="3">ATCC 55486 / DSM 44775 / JCM 13855 / CB1190</strain>
    </source>
</reference>
<feature type="domain" description="Zinc finger CGNR" evidence="1">
    <location>
        <begin position="131"/>
        <end position="173"/>
    </location>
</feature>
<gene>
    <name evidence="2" type="ordered locus">Psed_5581</name>
</gene>
<dbReference type="Pfam" id="PF11706">
    <property type="entry name" value="zf-CGNR"/>
    <property type="match status" value="1"/>
</dbReference>
<dbReference type="InterPro" id="IPR023286">
    <property type="entry name" value="ABATE_dom_sf"/>
</dbReference>
<dbReference type="SUPFAM" id="SSF160904">
    <property type="entry name" value="Jann2411-like"/>
    <property type="match status" value="1"/>
</dbReference>
<name>F4CYY4_PSEUX</name>
<dbReference type="InterPro" id="IPR010852">
    <property type="entry name" value="ABATE"/>
</dbReference>
<proteinExistence type="predicted"/>
<dbReference type="Gene3D" id="1.10.3300.10">
    <property type="entry name" value="Jann2411-like domain"/>
    <property type="match status" value="1"/>
</dbReference>
<keyword evidence="3" id="KW-1185">Reference proteome</keyword>
<dbReference type="STRING" id="675635.Psed_5581"/>
<organism evidence="2 3">
    <name type="scientific">Pseudonocardia dioxanivorans (strain ATCC 55486 / DSM 44775 / JCM 13855 / CB1190)</name>
    <dbReference type="NCBI Taxonomy" id="675635"/>
    <lineage>
        <taxon>Bacteria</taxon>
        <taxon>Bacillati</taxon>
        <taxon>Actinomycetota</taxon>
        <taxon>Actinomycetes</taxon>
        <taxon>Pseudonocardiales</taxon>
        <taxon>Pseudonocardiaceae</taxon>
        <taxon>Pseudonocardia</taxon>
    </lineage>
</organism>
<dbReference type="AlphaFoldDB" id="F4CYY4"/>
<dbReference type="KEGG" id="pdx:Psed_5581"/>
<dbReference type="EMBL" id="CP002593">
    <property type="protein sequence ID" value="AEA27709.1"/>
    <property type="molecule type" value="Genomic_DNA"/>
</dbReference>
<evidence type="ECO:0000313" key="3">
    <source>
        <dbReference type="Proteomes" id="UP000007809"/>
    </source>
</evidence>
<protein>
    <recommendedName>
        <fullName evidence="1">Zinc finger CGNR domain-containing protein</fullName>
    </recommendedName>
</protein>
<sequence length="178" mass="19846">MTVSIESMPDLATREDEVLLLDLLNSTPVLNGVPQDLLVVDGGPAPWVQEQGGPGSAAEVAHLRLLRDTLQAVVRGDERPEALRPFLTGVHLLPTIHSGGLGWRLAVDDDRRLAARALVAWGRVQETMPGRLRPCANEECRLFLLDRSKPNTARWCSMKVCGNRMKARRHYERARRID</sequence>
<accession>F4CYY4</accession>
<dbReference type="PANTHER" id="PTHR35525">
    <property type="entry name" value="BLL6575 PROTEIN"/>
    <property type="match status" value="1"/>
</dbReference>
<dbReference type="HOGENOM" id="CLU_087298_0_1_11"/>
<dbReference type="Proteomes" id="UP000007809">
    <property type="component" value="Chromosome"/>
</dbReference>
<dbReference type="eggNOG" id="COG5516">
    <property type="taxonomic scope" value="Bacteria"/>
</dbReference>
<dbReference type="PANTHER" id="PTHR35525:SF3">
    <property type="entry name" value="BLL6575 PROTEIN"/>
    <property type="match status" value="1"/>
</dbReference>
<dbReference type="InterPro" id="IPR021005">
    <property type="entry name" value="Znf_CGNR"/>
</dbReference>
<evidence type="ECO:0000259" key="1">
    <source>
        <dbReference type="Pfam" id="PF11706"/>
    </source>
</evidence>